<reference evidence="12 13" key="1">
    <citation type="submission" date="2014-09" db="EMBL/GenBank/DDBJ databases">
        <authorList>
            <person name="Hornung B.V."/>
        </authorList>
    </citation>
    <scope>NUCLEOTIDE SEQUENCE [LARGE SCALE GENOMIC DNA]</scope>
    <source>
        <strain evidence="12 13">FRIFI</strain>
    </source>
</reference>
<dbReference type="PANTHER" id="PTHR30033:SF1">
    <property type="entry name" value="FLAGELLAR HOOK-ASSOCIATED PROTEIN 1"/>
    <property type="match status" value="1"/>
</dbReference>
<keyword evidence="13" id="KW-1185">Reference proteome</keyword>
<keyword evidence="8" id="KW-0175">Coiled coil</keyword>
<dbReference type="AlphaFoldDB" id="A0A2P2BPF1"/>
<dbReference type="Pfam" id="PF00460">
    <property type="entry name" value="Flg_bb_rod"/>
    <property type="match status" value="1"/>
</dbReference>
<keyword evidence="12" id="KW-0966">Cell projection</keyword>
<feature type="coiled-coil region" evidence="8">
    <location>
        <begin position="148"/>
        <end position="193"/>
    </location>
</feature>
<dbReference type="KEGG" id="rhom:FRIFI_0694"/>
<accession>A0A2P2BPF1</accession>
<proteinExistence type="inferred from homology"/>
<evidence type="ECO:0000256" key="5">
    <source>
        <dbReference type="ARBA" id="ARBA00022525"/>
    </source>
</evidence>
<keyword evidence="12" id="KW-0282">Flagellum</keyword>
<dbReference type="EMBL" id="LN650648">
    <property type="protein sequence ID" value="CEI72240.1"/>
    <property type="molecule type" value="Genomic_DNA"/>
</dbReference>
<evidence type="ECO:0000259" key="9">
    <source>
        <dbReference type="Pfam" id="PF00460"/>
    </source>
</evidence>
<dbReference type="NCBIfam" id="TIGR02492">
    <property type="entry name" value="flgK_ends"/>
    <property type="match status" value="1"/>
</dbReference>
<evidence type="ECO:0000256" key="3">
    <source>
        <dbReference type="ARBA" id="ARBA00009677"/>
    </source>
</evidence>
<dbReference type="InterPro" id="IPR010930">
    <property type="entry name" value="Flg_bb/hook_C_dom"/>
</dbReference>
<dbReference type="Pfam" id="PF22638">
    <property type="entry name" value="FlgK_D1"/>
    <property type="match status" value="1"/>
</dbReference>
<dbReference type="GO" id="GO:0005198">
    <property type="term" value="F:structural molecule activity"/>
    <property type="evidence" value="ECO:0007669"/>
    <property type="project" value="UniProtKB-UniRule"/>
</dbReference>
<evidence type="ECO:0000313" key="13">
    <source>
        <dbReference type="Proteomes" id="UP000245695"/>
    </source>
</evidence>
<feature type="domain" description="Flagellar basal body rod protein N-terminal" evidence="9">
    <location>
        <begin position="8"/>
        <end position="37"/>
    </location>
</feature>
<dbReference type="InterPro" id="IPR002371">
    <property type="entry name" value="FlgK"/>
</dbReference>
<dbReference type="InterPro" id="IPR001444">
    <property type="entry name" value="Flag_bb_rod_N"/>
</dbReference>
<feature type="domain" description="Flagellar hook-associated protein FlgK helical" evidence="11">
    <location>
        <begin position="103"/>
        <end position="225"/>
    </location>
</feature>
<evidence type="ECO:0000256" key="1">
    <source>
        <dbReference type="ARBA" id="ARBA00004365"/>
    </source>
</evidence>
<evidence type="ECO:0000256" key="6">
    <source>
        <dbReference type="ARBA" id="ARBA00023143"/>
    </source>
</evidence>
<name>A0A2P2BPF1_9FIRM</name>
<dbReference type="RefSeq" id="WP_166504983.1">
    <property type="nucleotide sequence ID" value="NZ_LN650648.1"/>
</dbReference>
<dbReference type="Pfam" id="PF06429">
    <property type="entry name" value="Flg_bbr_C"/>
    <property type="match status" value="1"/>
</dbReference>
<dbReference type="PANTHER" id="PTHR30033">
    <property type="entry name" value="FLAGELLAR HOOK-ASSOCIATED PROTEIN 1"/>
    <property type="match status" value="1"/>
</dbReference>
<dbReference type="GO" id="GO:0044780">
    <property type="term" value="P:bacterial-type flagellum assembly"/>
    <property type="evidence" value="ECO:0007669"/>
    <property type="project" value="InterPro"/>
</dbReference>
<dbReference type="Proteomes" id="UP000245695">
    <property type="component" value="Chromosome 1"/>
</dbReference>
<keyword evidence="5 7" id="KW-0964">Secreted</keyword>
<dbReference type="SUPFAM" id="SSF64518">
    <property type="entry name" value="Phase 1 flagellin"/>
    <property type="match status" value="1"/>
</dbReference>
<evidence type="ECO:0000256" key="4">
    <source>
        <dbReference type="ARBA" id="ARBA00016244"/>
    </source>
</evidence>
<dbReference type="PRINTS" id="PR01005">
    <property type="entry name" value="FLGHOOKAP1"/>
</dbReference>
<evidence type="ECO:0000256" key="8">
    <source>
        <dbReference type="SAM" id="Coils"/>
    </source>
</evidence>
<keyword evidence="6 7" id="KW-0975">Bacterial flagellum</keyword>
<keyword evidence="12" id="KW-0969">Cilium</keyword>
<organism evidence="12 13">
    <name type="scientific">Romboutsia hominis</name>
    <dbReference type="NCBI Taxonomy" id="1507512"/>
    <lineage>
        <taxon>Bacteria</taxon>
        <taxon>Bacillati</taxon>
        <taxon>Bacillota</taxon>
        <taxon>Clostridia</taxon>
        <taxon>Peptostreptococcales</taxon>
        <taxon>Peptostreptococcaceae</taxon>
        <taxon>Romboutsia</taxon>
    </lineage>
</organism>
<dbReference type="InterPro" id="IPR053927">
    <property type="entry name" value="FlgK_helical"/>
</dbReference>
<evidence type="ECO:0000259" key="11">
    <source>
        <dbReference type="Pfam" id="PF22638"/>
    </source>
</evidence>
<evidence type="ECO:0000256" key="2">
    <source>
        <dbReference type="ARBA" id="ARBA00004613"/>
    </source>
</evidence>
<evidence type="ECO:0000259" key="10">
    <source>
        <dbReference type="Pfam" id="PF06429"/>
    </source>
</evidence>
<dbReference type="GO" id="GO:0009424">
    <property type="term" value="C:bacterial-type flagellum hook"/>
    <property type="evidence" value="ECO:0007669"/>
    <property type="project" value="UniProtKB-UniRule"/>
</dbReference>
<feature type="domain" description="Flagellar basal-body/hook protein C-terminal" evidence="10">
    <location>
        <begin position="385"/>
        <end position="423"/>
    </location>
</feature>
<comment type="subcellular location">
    <subcellularLocation>
        <location evidence="1 7">Bacterial flagellum</location>
    </subcellularLocation>
    <subcellularLocation>
        <location evidence="2 7">Secreted</location>
    </subcellularLocation>
</comment>
<protein>
    <recommendedName>
        <fullName evidence="4 7">Flagellar hook-associated protein 1</fullName>
        <shortName evidence="7">HAP1</shortName>
    </recommendedName>
</protein>
<evidence type="ECO:0000313" key="12">
    <source>
        <dbReference type="EMBL" id="CEI72240.1"/>
    </source>
</evidence>
<comment type="similarity">
    <text evidence="3 7">Belongs to the flagella basal body rod proteins family.</text>
</comment>
<dbReference type="GO" id="GO:0005576">
    <property type="term" value="C:extracellular region"/>
    <property type="evidence" value="ECO:0007669"/>
    <property type="project" value="UniProtKB-SubCell"/>
</dbReference>
<sequence>MSGLLGSLQTAKSGMSVSQTSIQTTSHNINNMNTPGYSRQRVQQSARSAYSYPGYNSSMGAGQLGTGVEATDIIRIRNTFFDFQFRNESHNYGKISTKSEYYTNMETIFNEPSDTSISSSLSNFFSSWNEISKNPNDSGSKNTVVQNAKYLATNISNLKNKLEKLSSQANDKINKNLNEINDMVDQLRGLNKNIRIVEGSGKTPNDLLDEKDKVLDKLSYKFNIEDNNVKNLIEKKINDGTSITLEDIKAIGDVSGEIQGSIDMVDKINEYTSSIDDLSEGIANGINDVLGINFFEFDKKGSPSLKVNDDYLTDSNKLSVSSKVAGEIFRFKDKKMKIGNEPEITIDKFYNNIVQKLGNEAQEVIRNEKNQNKIINEIENSRANVSGVLLDEEMVNLVQFQHAYNASAKVISTIDSLLDVVINGLKR</sequence>
<evidence type="ECO:0000256" key="7">
    <source>
        <dbReference type="RuleBase" id="RU362065"/>
    </source>
</evidence>
<gene>
    <name evidence="7" type="primary">flgK</name>
    <name evidence="12" type="ORF">FRIFI_0694</name>
</gene>